<protein>
    <recommendedName>
        <fullName evidence="6">RING-type domain-containing protein</fullName>
    </recommendedName>
</protein>
<accession>A0AAD5L9V6</accession>
<evidence type="ECO:0000256" key="5">
    <source>
        <dbReference type="SAM" id="MobiDB-lite"/>
    </source>
</evidence>
<evidence type="ECO:0000256" key="3">
    <source>
        <dbReference type="ARBA" id="ARBA00022833"/>
    </source>
</evidence>
<keyword evidence="3" id="KW-0862">Zinc</keyword>
<comment type="caution">
    <text evidence="7">The sequence shown here is derived from an EMBL/GenBank/DDBJ whole genome shotgun (WGS) entry which is preliminary data.</text>
</comment>
<dbReference type="PROSITE" id="PS50089">
    <property type="entry name" value="ZF_RING_2"/>
    <property type="match status" value="1"/>
</dbReference>
<dbReference type="PANTHER" id="PTHR23327:SF42">
    <property type="entry name" value="LON PEPTIDASE N-TERMINAL DOMAIN AND RING FINGER PROTEIN C14F5.10C"/>
    <property type="match status" value="1"/>
</dbReference>
<sequence>MTVATLPPTPCMSSPSAALPPDPLAAYALGMLRKLQQLSPSAPSERLAATLALRLQQSSSAAAAALVAVLENATDVADVACALAAMDPHDQLPHGGAVAAPGDSKPPPHAETPPPSATVALLGEAVPDSLACVICCEELMLHPASLPCGHSFCRRCLDVWLTSCSSCPTCRRPASTQVPAVNVALQDVTQRFFPKELQDVAQRDHDERRQQLRGIVQRAIESGIPIRDILRQEEHHYHLRAGGHDPQAEVRELLDSDTELQEQILAAENREQMRKERALREASRRRHMMARSPNRHDS</sequence>
<dbReference type="InterPro" id="IPR001841">
    <property type="entry name" value="Znf_RING"/>
</dbReference>
<dbReference type="SMART" id="SM00184">
    <property type="entry name" value="RING"/>
    <property type="match status" value="1"/>
</dbReference>
<evidence type="ECO:0000256" key="4">
    <source>
        <dbReference type="PROSITE-ProRule" id="PRU00175"/>
    </source>
</evidence>
<dbReference type="AlphaFoldDB" id="A0AAD5L9V6"/>
<evidence type="ECO:0000259" key="6">
    <source>
        <dbReference type="PROSITE" id="PS50089"/>
    </source>
</evidence>
<proteinExistence type="predicted"/>
<dbReference type="GO" id="GO:0008270">
    <property type="term" value="F:zinc ion binding"/>
    <property type="evidence" value="ECO:0007669"/>
    <property type="project" value="UniProtKB-KW"/>
</dbReference>
<dbReference type="EMBL" id="JAKCXM010000555">
    <property type="protein sequence ID" value="KAJ0392907.1"/>
    <property type="molecule type" value="Genomic_DNA"/>
</dbReference>
<evidence type="ECO:0000256" key="2">
    <source>
        <dbReference type="ARBA" id="ARBA00022771"/>
    </source>
</evidence>
<evidence type="ECO:0000313" key="7">
    <source>
        <dbReference type="EMBL" id="KAJ0392907.1"/>
    </source>
</evidence>
<reference evidence="7" key="1">
    <citation type="submission" date="2021-12" db="EMBL/GenBank/DDBJ databases">
        <title>Prjna785345.</title>
        <authorList>
            <person name="Rujirawat T."/>
            <person name="Krajaejun T."/>
        </authorList>
    </citation>
    <scope>NUCLEOTIDE SEQUENCE</scope>
    <source>
        <strain evidence="7">Pi057C3</strain>
    </source>
</reference>
<feature type="compositionally biased region" description="Pro residues" evidence="5">
    <location>
        <begin position="104"/>
        <end position="116"/>
    </location>
</feature>
<dbReference type="SUPFAM" id="SSF57850">
    <property type="entry name" value="RING/U-box"/>
    <property type="match status" value="1"/>
</dbReference>
<feature type="region of interest" description="Disordered" evidence="5">
    <location>
        <begin position="268"/>
        <end position="298"/>
    </location>
</feature>
<dbReference type="InterPro" id="IPR013083">
    <property type="entry name" value="Znf_RING/FYVE/PHD"/>
</dbReference>
<feature type="region of interest" description="Disordered" evidence="5">
    <location>
        <begin position="92"/>
        <end position="116"/>
    </location>
</feature>
<evidence type="ECO:0000313" key="8">
    <source>
        <dbReference type="Proteomes" id="UP001209570"/>
    </source>
</evidence>
<keyword evidence="8" id="KW-1185">Reference proteome</keyword>
<dbReference type="Pfam" id="PF13639">
    <property type="entry name" value="zf-RING_2"/>
    <property type="match status" value="1"/>
</dbReference>
<evidence type="ECO:0000256" key="1">
    <source>
        <dbReference type="ARBA" id="ARBA00022723"/>
    </source>
</evidence>
<feature type="compositionally biased region" description="Basic and acidic residues" evidence="5">
    <location>
        <begin position="268"/>
        <end position="282"/>
    </location>
</feature>
<dbReference type="Gene3D" id="3.30.40.10">
    <property type="entry name" value="Zinc/RING finger domain, C3HC4 (zinc finger)"/>
    <property type="match status" value="1"/>
</dbReference>
<dbReference type="Proteomes" id="UP001209570">
    <property type="component" value="Unassembled WGS sequence"/>
</dbReference>
<feature type="domain" description="RING-type" evidence="6">
    <location>
        <begin position="132"/>
        <end position="171"/>
    </location>
</feature>
<gene>
    <name evidence="7" type="ORF">P43SY_007145</name>
</gene>
<dbReference type="InterPro" id="IPR017907">
    <property type="entry name" value="Znf_RING_CS"/>
</dbReference>
<dbReference type="PROSITE" id="PS00518">
    <property type="entry name" value="ZF_RING_1"/>
    <property type="match status" value="1"/>
</dbReference>
<dbReference type="PANTHER" id="PTHR23327">
    <property type="entry name" value="RING FINGER PROTEIN 127"/>
    <property type="match status" value="1"/>
</dbReference>
<keyword evidence="1" id="KW-0479">Metal-binding</keyword>
<organism evidence="7 8">
    <name type="scientific">Pythium insidiosum</name>
    <name type="common">Pythiosis disease agent</name>
    <dbReference type="NCBI Taxonomy" id="114742"/>
    <lineage>
        <taxon>Eukaryota</taxon>
        <taxon>Sar</taxon>
        <taxon>Stramenopiles</taxon>
        <taxon>Oomycota</taxon>
        <taxon>Peronosporomycetes</taxon>
        <taxon>Pythiales</taxon>
        <taxon>Pythiaceae</taxon>
        <taxon>Pythium</taxon>
    </lineage>
</organism>
<name>A0AAD5L9V6_PYTIN</name>
<keyword evidence="2 4" id="KW-0863">Zinc-finger</keyword>
<dbReference type="GO" id="GO:0061630">
    <property type="term" value="F:ubiquitin protein ligase activity"/>
    <property type="evidence" value="ECO:0007669"/>
    <property type="project" value="TreeGrafter"/>
</dbReference>